<protein>
    <submittedName>
        <fullName evidence="1">Uncharacterized protein</fullName>
    </submittedName>
</protein>
<keyword evidence="2" id="KW-1185">Reference proteome</keyword>
<dbReference type="EMBL" id="CACVBM020001251">
    <property type="protein sequence ID" value="CAA7041726.1"/>
    <property type="molecule type" value="Genomic_DNA"/>
</dbReference>
<comment type="caution">
    <text evidence="1">The sequence shown here is derived from an EMBL/GenBank/DDBJ whole genome shotgun (WGS) entry which is preliminary data.</text>
</comment>
<dbReference type="Proteomes" id="UP000467841">
    <property type="component" value="Unassembled WGS sequence"/>
</dbReference>
<evidence type="ECO:0000313" key="2">
    <source>
        <dbReference type="Proteomes" id="UP000467841"/>
    </source>
</evidence>
<sequence length="91" mass="10308">MHFLAEEVYSGVIEPRAVLLKALVLVCIKCDLRAQRERLFTGYNHTELYGFDIRKKSDGGEGQRGFGLHERDGFHTEHGDLQHCCLSCLAT</sequence>
<proteinExistence type="predicted"/>
<reference evidence="1" key="1">
    <citation type="submission" date="2020-01" db="EMBL/GenBank/DDBJ databases">
        <authorList>
            <person name="Mishra B."/>
        </authorList>
    </citation>
    <scope>NUCLEOTIDE SEQUENCE [LARGE SCALE GENOMIC DNA]</scope>
</reference>
<name>A0A6D2JJB6_9BRAS</name>
<dbReference type="AlphaFoldDB" id="A0A6D2JJB6"/>
<dbReference type="OrthoDB" id="185373at2759"/>
<evidence type="ECO:0000313" key="1">
    <source>
        <dbReference type="EMBL" id="CAA7041726.1"/>
    </source>
</evidence>
<accession>A0A6D2JJB6</accession>
<gene>
    <name evidence="1" type="ORF">MERR_LOCUS28961</name>
</gene>
<organism evidence="1 2">
    <name type="scientific">Microthlaspi erraticum</name>
    <dbReference type="NCBI Taxonomy" id="1685480"/>
    <lineage>
        <taxon>Eukaryota</taxon>
        <taxon>Viridiplantae</taxon>
        <taxon>Streptophyta</taxon>
        <taxon>Embryophyta</taxon>
        <taxon>Tracheophyta</taxon>
        <taxon>Spermatophyta</taxon>
        <taxon>Magnoliopsida</taxon>
        <taxon>eudicotyledons</taxon>
        <taxon>Gunneridae</taxon>
        <taxon>Pentapetalae</taxon>
        <taxon>rosids</taxon>
        <taxon>malvids</taxon>
        <taxon>Brassicales</taxon>
        <taxon>Brassicaceae</taxon>
        <taxon>Coluteocarpeae</taxon>
        <taxon>Microthlaspi</taxon>
    </lineage>
</organism>